<protein>
    <submittedName>
        <fullName evidence="1">Uncharacterized protein</fullName>
    </submittedName>
</protein>
<reference evidence="1 2" key="1">
    <citation type="submission" date="2019-07" db="EMBL/GenBank/DDBJ databases">
        <title>Genomic Encyclopedia of Archaeal and Bacterial Type Strains, Phase II (KMG-II): from individual species to whole genera.</title>
        <authorList>
            <person name="Goeker M."/>
        </authorList>
    </citation>
    <scope>NUCLEOTIDE SEQUENCE [LARGE SCALE GENOMIC DNA]</scope>
    <source>
        <strain evidence="1 2">ATCC BAA-1139</strain>
    </source>
</reference>
<organism evidence="1 2">
    <name type="scientific">Geobacter argillaceus</name>
    <dbReference type="NCBI Taxonomy" id="345631"/>
    <lineage>
        <taxon>Bacteria</taxon>
        <taxon>Pseudomonadati</taxon>
        <taxon>Thermodesulfobacteriota</taxon>
        <taxon>Desulfuromonadia</taxon>
        <taxon>Geobacterales</taxon>
        <taxon>Geobacteraceae</taxon>
        <taxon>Geobacter</taxon>
    </lineage>
</organism>
<dbReference type="EMBL" id="VLLN01000005">
    <property type="protein sequence ID" value="TWJ26534.1"/>
    <property type="molecule type" value="Genomic_DNA"/>
</dbReference>
<dbReference type="OrthoDB" id="5522091at2"/>
<dbReference type="Proteomes" id="UP000319449">
    <property type="component" value="Unassembled WGS sequence"/>
</dbReference>
<proteinExistence type="predicted"/>
<name>A0A562WA25_9BACT</name>
<dbReference type="RefSeq" id="WP_145019806.1">
    <property type="nucleotide sequence ID" value="NZ_VLLN01000005.1"/>
</dbReference>
<sequence>MIPTADSPETIKKLTRAQEIFKSATPEYQALIREILKEERDVMHLKRRSDIHQRLYEHVRRVIK</sequence>
<comment type="caution">
    <text evidence="1">The sequence shown here is derived from an EMBL/GenBank/DDBJ whole genome shotgun (WGS) entry which is preliminary data.</text>
</comment>
<dbReference type="AlphaFoldDB" id="A0A562WA25"/>
<evidence type="ECO:0000313" key="1">
    <source>
        <dbReference type="EMBL" id="TWJ26534.1"/>
    </source>
</evidence>
<gene>
    <name evidence="1" type="ORF">JN12_01246</name>
</gene>
<evidence type="ECO:0000313" key="2">
    <source>
        <dbReference type="Proteomes" id="UP000319449"/>
    </source>
</evidence>
<accession>A0A562WA25</accession>
<keyword evidence="2" id="KW-1185">Reference proteome</keyword>